<keyword evidence="2" id="KW-0720">Serine protease</keyword>
<dbReference type="Gene3D" id="3.40.50.1820">
    <property type="entry name" value="alpha/beta hydrolase"/>
    <property type="match status" value="1"/>
</dbReference>
<comment type="caution">
    <text evidence="5">The sequence shown here is derived from an EMBL/GenBank/DDBJ whole genome shotgun (WGS) entry which is preliminary data.</text>
</comment>
<dbReference type="SUPFAM" id="SSF53474">
    <property type="entry name" value="alpha/beta-Hydrolases"/>
    <property type="match status" value="1"/>
</dbReference>
<protein>
    <submittedName>
        <fullName evidence="5">S9 family peptidase</fullName>
        <ecNumber evidence="5">3.4.-.-</ecNumber>
    </submittedName>
</protein>
<name>A0ABU8MUC9_9PSEU</name>
<feature type="region of interest" description="Disordered" evidence="3">
    <location>
        <begin position="108"/>
        <end position="145"/>
    </location>
</feature>
<dbReference type="EMBL" id="JBBEGN010000017">
    <property type="protein sequence ID" value="MEJ2870918.1"/>
    <property type="molecule type" value="Genomic_DNA"/>
</dbReference>
<keyword evidence="6" id="KW-1185">Reference proteome</keyword>
<dbReference type="GO" id="GO:0016787">
    <property type="term" value="F:hydrolase activity"/>
    <property type="evidence" value="ECO:0007669"/>
    <property type="project" value="UniProtKB-KW"/>
</dbReference>
<keyword evidence="1 5" id="KW-0378">Hydrolase</keyword>
<evidence type="ECO:0000256" key="1">
    <source>
        <dbReference type="ARBA" id="ARBA00022801"/>
    </source>
</evidence>
<evidence type="ECO:0000259" key="4">
    <source>
        <dbReference type="Pfam" id="PF00326"/>
    </source>
</evidence>
<keyword evidence="2" id="KW-0645">Protease</keyword>
<dbReference type="SUPFAM" id="SSF82171">
    <property type="entry name" value="DPP6 N-terminal domain-like"/>
    <property type="match status" value="1"/>
</dbReference>
<reference evidence="5 6" key="1">
    <citation type="submission" date="2024-03" db="EMBL/GenBank/DDBJ databases">
        <title>Actinomycetospora sp. OC33-EN08, a novel actinomycete isolated from wild orchid (Aerides multiflora).</title>
        <authorList>
            <person name="Suriyachadkun C."/>
        </authorList>
    </citation>
    <scope>NUCLEOTIDE SEQUENCE [LARGE SCALE GENOMIC DNA]</scope>
    <source>
        <strain evidence="5 6">OC33-EN08</strain>
    </source>
</reference>
<sequence>MQPADIARLVSPGDPRVSPDGRRVAVVVTRVDLEADRYRSAIWVAPVDGAPRPLTGGDGDANPRWSPDGTRLAFTRSTPGPDAKHRLMVLPVDGPGEPVQLAERDEPIDEPAWSPDGTTLAFTSREPRPDAPPFTVRGRPDPAKLPRRIDRLLPKLDGEGWIVDRPRAVFVVAADTAAAPRLVAHHRYDISGPAWSPDGRRLVVATVRDEPDADLTMVDALHLIALAPGERVDDGTPSELLRPLTRPSQVAYSRPAFSPDGTRIAAIAEDVALGPSFGRVAVVDAADGEATVLTAGLDRQAAPFVGGRPPLWHDDELLFTVESHGTQPLYSVPADGSREPAERVGGTRAVVGYDEAGGTLALLVTDPGHRPELAVVRNGQETVLSAFSAAFHRDLPLAEPEHLRVPSSGGGEIDAWLLRPSTSALAGTDGRLPLLVSVHGGPSTQYPTAWFDEFALWAGGGYAVLWCNPHGSTGDTEAAMRSIRTPEAEQVPGTGWGGVDADDVLAALDAALAHDATLDPARVGVLGGSYGGFMTTWLVGHCDRFAAACSERAANNLLSLEWGGSDAAGYFRFLMGVDHLDRPDVYRRISPTSFVADIHTPMLILHADHDLRCPPEQADQLYLALRLLGREVEYWRFPEEGHELSRTGSPQRRVQRAEIILDFFGRWLAP</sequence>
<accession>A0ABU8MUC9</accession>
<dbReference type="Pfam" id="PF07676">
    <property type="entry name" value="PD40"/>
    <property type="match status" value="3"/>
</dbReference>
<gene>
    <name evidence="5" type="ORF">WCD74_24360</name>
</gene>
<dbReference type="EC" id="3.4.-.-" evidence="5"/>
<dbReference type="RefSeq" id="WP_337697490.1">
    <property type="nucleotide sequence ID" value="NZ_JBBEGN010000017.1"/>
</dbReference>
<dbReference type="InterPro" id="IPR011042">
    <property type="entry name" value="6-blade_b-propeller_TolB-like"/>
</dbReference>
<evidence type="ECO:0000313" key="6">
    <source>
        <dbReference type="Proteomes" id="UP001385809"/>
    </source>
</evidence>
<evidence type="ECO:0000313" key="5">
    <source>
        <dbReference type="EMBL" id="MEJ2870918.1"/>
    </source>
</evidence>
<evidence type="ECO:0000256" key="3">
    <source>
        <dbReference type="SAM" id="MobiDB-lite"/>
    </source>
</evidence>
<organism evidence="5 6">
    <name type="scientific">Actinomycetospora aurantiaca</name>
    <dbReference type="NCBI Taxonomy" id="3129233"/>
    <lineage>
        <taxon>Bacteria</taxon>
        <taxon>Bacillati</taxon>
        <taxon>Actinomycetota</taxon>
        <taxon>Actinomycetes</taxon>
        <taxon>Pseudonocardiales</taxon>
        <taxon>Pseudonocardiaceae</taxon>
        <taxon>Actinomycetospora</taxon>
    </lineage>
</organism>
<feature type="region of interest" description="Disordered" evidence="3">
    <location>
        <begin position="51"/>
        <end position="70"/>
    </location>
</feature>
<dbReference type="PANTHER" id="PTHR42776">
    <property type="entry name" value="SERINE PEPTIDASE S9 FAMILY MEMBER"/>
    <property type="match status" value="1"/>
</dbReference>
<dbReference type="InterPro" id="IPR029058">
    <property type="entry name" value="AB_hydrolase_fold"/>
</dbReference>
<dbReference type="Pfam" id="PF00326">
    <property type="entry name" value="Peptidase_S9"/>
    <property type="match status" value="1"/>
</dbReference>
<proteinExistence type="predicted"/>
<dbReference type="PANTHER" id="PTHR42776:SF27">
    <property type="entry name" value="DIPEPTIDYL PEPTIDASE FAMILY MEMBER 6"/>
    <property type="match status" value="1"/>
</dbReference>
<evidence type="ECO:0000256" key="2">
    <source>
        <dbReference type="ARBA" id="ARBA00022825"/>
    </source>
</evidence>
<dbReference type="Gene3D" id="2.120.10.30">
    <property type="entry name" value="TolB, C-terminal domain"/>
    <property type="match status" value="2"/>
</dbReference>
<dbReference type="InterPro" id="IPR001375">
    <property type="entry name" value="Peptidase_S9_cat"/>
</dbReference>
<feature type="domain" description="Peptidase S9 prolyl oligopeptidase catalytic" evidence="4">
    <location>
        <begin position="453"/>
        <end position="668"/>
    </location>
</feature>
<dbReference type="InterPro" id="IPR011659">
    <property type="entry name" value="WD40"/>
</dbReference>
<dbReference type="Proteomes" id="UP001385809">
    <property type="component" value="Unassembled WGS sequence"/>
</dbReference>